<evidence type="ECO:0000313" key="2">
    <source>
        <dbReference type="EMBL" id="GBP94176.1"/>
    </source>
</evidence>
<feature type="region of interest" description="Disordered" evidence="1">
    <location>
        <begin position="1"/>
        <end position="34"/>
    </location>
</feature>
<comment type="caution">
    <text evidence="2">The sequence shown here is derived from an EMBL/GenBank/DDBJ whole genome shotgun (WGS) entry which is preliminary data.</text>
</comment>
<evidence type="ECO:0000256" key="1">
    <source>
        <dbReference type="SAM" id="MobiDB-lite"/>
    </source>
</evidence>
<dbReference type="Proteomes" id="UP000299102">
    <property type="component" value="Unassembled WGS sequence"/>
</dbReference>
<protein>
    <submittedName>
        <fullName evidence="2">Uncharacterized protein</fullName>
    </submittedName>
</protein>
<dbReference type="AlphaFoldDB" id="A0A4C2A0C6"/>
<proteinExistence type="predicted"/>
<evidence type="ECO:0000313" key="3">
    <source>
        <dbReference type="Proteomes" id="UP000299102"/>
    </source>
</evidence>
<name>A0A4C2A0C6_EUMVA</name>
<reference evidence="2 3" key="1">
    <citation type="journal article" date="2019" name="Commun. Biol.">
        <title>The bagworm genome reveals a unique fibroin gene that provides high tensile strength.</title>
        <authorList>
            <person name="Kono N."/>
            <person name="Nakamura H."/>
            <person name="Ohtoshi R."/>
            <person name="Tomita M."/>
            <person name="Numata K."/>
            <person name="Arakawa K."/>
        </authorList>
    </citation>
    <scope>NUCLEOTIDE SEQUENCE [LARGE SCALE GENOMIC DNA]</scope>
</reference>
<organism evidence="2 3">
    <name type="scientific">Eumeta variegata</name>
    <name type="common">Bagworm moth</name>
    <name type="synonym">Eumeta japonica</name>
    <dbReference type="NCBI Taxonomy" id="151549"/>
    <lineage>
        <taxon>Eukaryota</taxon>
        <taxon>Metazoa</taxon>
        <taxon>Ecdysozoa</taxon>
        <taxon>Arthropoda</taxon>
        <taxon>Hexapoda</taxon>
        <taxon>Insecta</taxon>
        <taxon>Pterygota</taxon>
        <taxon>Neoptera</taxon>
        <taxon>Endopterygota</taxon>
        <taxon>Lepidoptera</taxon>
        <taxon>Glossata</taxon>
        <taxon>Ditrysia</taxon>
        <taxon>Tineoidea</taxon>
        <taxon>Psychidae</taxon>
        <taxon>Oiketicinae</taxon>
        <taxon>Eumeta</taxon>
    </lineage>
</organism>
<gene>
    <name evidence="2" type="ORF">EVAR_66083_1</name>
</gene>
<keyword evidence="3" id="KW-1185">Reference proteome</keyword>
<accession>A0A4C2A0C6</accession>
<sequence length="230" mass="26430">MTFYLYDQLDRSREASRSGPPRPRRRRARGGRVADRVPLKLLPDKSIIRKGHTSTGYRLRRGRAGGRLTRGVFDYPPAREQSPRPQSRVNYIVQQLGPYNFHGPPSEYRKGRGRARVCAPAAARTSSLAAARPSPRPPSILLTRNFRDSTRADAGYVPPLFIREVSERPSRRPLARSCGRYNSYSDHIPNFIFKVFLKPFQYVIRPYRINFVGVVNRHRVTVEIETNEIN</sequence>
<dbReference type="EMBL" id="BGZK01002470">
    <property type="protein sequence ID" value="GBP94176.1"/>
    <property type="molecule type" value="Genomic_DNA"/>
</dbReference>